<dbReference type="Pfam" id="PF13622">
    <property type="entry name" value="4HBT_3"/>
    <property type="match status" value="1"/>
</dbReference>
<dbReference type="InterPro" id="IPR049450">
    <property type="entry name" value="ACOT8-like_C"/>
</dbReference>
<dbReference type="GO" id="GO:0005782">
    <property type="term" value="C:peroxisomal matrix"/>
    <property type="evidence" value="ECO:0007669"/>
    <property type="project" value="UniProtKB-SubCell"/>
</dbReference>
<organism evidence="5 6">
    <name type="scientific">Penicillium frequentans</name>
    <dbReference type="NCBI Taxonomy" id="3151616"/>
    <lineage>
        <taxon>Eukaryota</taxon>
        <taxon>Fungi</taxon>
        <taxon>Dikarya</taxon>
        <taxon>Ascomycota</taxon>
        <taxon>Pezizomycotina</taxon>
        <taxon>Eurotiomycetes</taxon>
        <taxon>Eurotiomycetidae</taxon>
        <taxon>Eurotiales</taxon>
        <taxon>Aspergillaceae</taxon>
        <taxon>Penicillium</taxon>
    </lineage>
</organism>
<name>A0AAD6GCP1_9EURO</name>
<dbReference type="Gene3D" id="2.40.160.210">
    <property type="entry name" value="Acyl-CoA thioesterase, double hotdog domain"/>
    <property type="match status" value="1"/>
</dbReference>
<evidence type="ECO:0000313" key="5">
    <source>
        <dbReference type="EMBL" id="KAJ5532716.1"/>
    </source>
</evidence>
<dbReference type="InterPro" id="IPR042171">
    <property type="entry name" value="Acyl-CoA_hotdog"/>
</dbReference>
<proteinExistence type="inferred from homology"/>
<dbReference type="Proteomes" id="UP001220324">
    <property type="component" value="Unassembled WGS sequence"/>
</dbReference>
<dbReference type="InterPro" id="IPR049449">
    <property type="entry name" value="TesB_ACOT8-like_N"/>
</dbReference>
<evidence type="ECO:0000259" key="4">
    <source>
        <dbReference type="Pfam" id="PF20789"/>
    </source>
</evidence>
<dbReference type="CDD" id="cd03444">
    <property type="entry name" value="Thioesterase_II_repeat1"/>
    <property type="match status" value="1"/>
</dbReference>
<dbReference type="PANTHER" id="PTHR11066">
    <property type="entry name" value="ACYL-COA THIOESTERASE"/>
    <property type="match status" value="1"/>
</dbReference>
<keyword evidence="2" id="KW-0378">Hydrolase</keyword>
<dbReference type="GO" id="GO:0047617">
    <property type="term" value="F:fatty acyl-CoA hydrolase activity"/>
    <property type="evidence" value="ECO:0007669"/>
    <property type="project" value="InterPro"/>
</dbReference>
<dbReference type="EMBL" id="JAQIZZ010000007">
    <property type="protein sequence ID" value="KAJ5532716.1"/>
    <property type="molecule type" value="Genomic_DNA"/>
</dbReference>
<dbReference type="CDD" id="cd03445">
    <property type="entry name" value="Thioesterase_II_repeat2"/>
    <property type="match status" value="1"/>
</dbReference>
<comment type="similarity">
    <text evidence="1">Belongs to the C/M/P thioester hydrolase family.</text>
</comment>
<dbReference type="InterPro" id="IPR003703">
    <property type="entry name" value="Acyl_CoA_thio"/>
</dbReference>
<dbReference type="PANTHER" id="PTHR11066:SF35">
    <property type="entry name" value="ACYL-COA THIOESTERASE II"/>
    <property type="match status" value="1"/>
</dbReference>
<accession>A0AAD6GCP1</accession>
<feature type="domain" description="Acyl-CoA thioesterase-like C-terminal" evidence="4">
    <location>
        <begin position="203"/>
        <end position="313"/>
    </location>
</feature>
<dbReference type="AlphaFoldDB" id="A0AAD6GCP1"/>
<dbReference type="SUPFAM" id="SSF54637">
    <property type="entry name" value="Thioesterase/thiol ester dehydrase-isomerase"/>
    <property type="match status" value="2"/>
</dbReference>
<feature type="domain" description="Acyl-CoA thioesterase-like N-terminal HotDog" evidence="3">
    <location>
        <begin position="28"/>
        <end position="117"/>
    </location>
</feature>
<dbReference type="Pfam" id="PF20789">
    <property type="entry name" value="4HBT_3C"/>
    <property type="match status" value="1"/>
</dbReference>
<reference evidence="5 6" key="1">
    <citation type="journal article" date="2023" name="IMA Fungus">
        <title>Comparative genomic study of the Penicillium genus elucidates a diverse pangenome and 15 lateral gene transfer events.</title>
        <authorList>
            <person name="Petersen C."/>
            <person name="Sorensen T."/>
            <person name="Nielsen M.R."/>
            <person name="Sondergaard T.E."/>
            <person name="Sorensen J.L."/>
            <person name="Fitzpatrick D.A."/>
            <person name="Frisvad J.C."/>
            <person name="Nielsen K.L."/>
        </authorList>
    </citation>
    <scope>NUCLEOTIDE SEQUENCE [LARGE SCALE GENOMIC DNA]</scope>
    <source>
        <strain evidence="5 6">IBT 35679</strain>
    </source>
</reference>
<dbReference type="GO" id="GO:0006637">
    <property type="term" value="P:acyl-CoA metabolic process"/>
    <property type="evidence" value="ECO:0007669"/>
    <property type="project" value="InterPro"/>
</dbReference>
<gene>
    <name evidence="5" type="ORF">N7494_009268</name>
</gene>
<dbReference type="GO" id="GO:0009062">
    <property type="term" value="P:fatty acid catabolic process"/>
    <property type="evidence" value="ECO:0007669"/>
    <property type="project" value="TreeGrafter"/>
</dbReference>
<evidence type="ECO:0000313" key="6">
    <source>
        <dbReference type="Proteomes" id="UP001220324"/>
    </source>
</evidence>
<comment type="caution">
    <text evidence="5">The sequence shown here is derived from an EMBL/GenBank/DDBJ whole genome shotgun (WGS) entry which is preliminary data.</text>
</comment>
<dbReference type="InterPro" id="IPR029069">
    <property type="entry name" value="HotDog_dom_sf"/>
</dbReference>
<protein>
    <submittedName>
        <fullName evidence="5">Thioesterase/thiol ester dehydrase-isomerase</fullName>
    </submittedName>
</protein>
<evidence type="ECO:0000256" key="1">
    <source>
        <dbReference type="ARBA" id="ARBA00006538"/>
    </source>
</evidence>
<evidence type="ECO:0000259" key="3">
    <source>
        <dbReference type="Pfam" id="PF13622"/>
    </source>
</evidence>
<keyword evidence="6" id="KW-1185">Reference proteome</keyword>
<evidence type="ECO:0000256" key="2">
    <source>
        <dbReference type="ARBA" id="ARBA00022801"/>
    </source>
</evidence>
<sequence length="319" mass="35904">MSLASTIVEQIALEKVSDTNFVSAFHPGKMGNDRDIAYGGCTISIAVNAAYQTVPSGYHLYSVLGNYLGPALTDQKLHCTVRRIRDTRTFATRQVDITQERDNSTQRPCLTITADFQVQERESMLSYSSPPAAKYSDIESSPTRKKNCEALLRTGDISSEMLRRHDTLFGLMSRFFEQKPIPEGVTKQTLHGIGKHLRTTQDHLSLTSKTSAEWMRSKSHIETESEQLAALAFYMDEALAFLPLTHSHLFLEDASVCASLDIALRLFSNKVDLNEWHLKEMKTINGGEGRTYSEARLWDRNGDLVACMTQQNILRPHKL</sequence>